<organism evidence="4">
    <name type="scientific">Paenarthrobacter sp. AMU7</name>
    <dbReference type="NCBI Taxonomy" id="3162492"/>
    <lineage>
        <taxon>Bacteria</taxon>
        <taxon>Bacillati</taxon>
        <taxon>Actinomycetota</taxon>
        <taxon>Actinomycetes</taxon>
        <taxon>Micrococcales</taxon>
        <taxon>Micrococcaceae</taxon>
        <taxon>Paenarthrobacter</taxon>
    </lineage>
</organism>
<evidence type="ECO:0000313" key="4">
    <source>
        <dbReference type="EMBL" id="XDV73129.1"/>
    </source>
</evidence>
<proteinExistence type="predicted"/>
<dbReference type="InterPro" id="IPR012347">
    <property type="entry name" value="Ferritin-like"/>
</dbReference>
<reference evidence="4" key="1">
    <citation type="submission" date="2024-07" db="EMBL/GenBank/DDBJ databases">
        <authorList>
            <person name="Li J."/>
            <person name="Wei H."/>
            <person name="Ma J."/>
        </authorList>
    </citation>
    <scope>NUCLEOTIDE SEQUENCE</scope>
    <source>
        <strain evidence="4">AMU7</strain>
    </source>
</reference>
<evidence type="ECO:0000256" key="1">
    <source>
        <dbReference type="SAM" id="MobiDB-lite"/>
    </source>
</evidence>
<protein>
    <submittedName>
        <fullName evidence="4">Ferritin-like domain-containing protein</fullName>
    </submittedName>
</protein>
<keyword evidence="2" id="KW-0472">Membrane</keyword>
<feature type="compositionally biased region" description="Low complexity" evidence="1">
    <location>
        <begin position="177"/>
        <end position="192"/>
    </location>
</feature>
<evidence type="ECO:0000256" key="2">
    <source>
        <dbReference type="SAM" id="Phobius"/>
    </source>
</evidence>
<gene>
    <name evidence="4" type="ORF">ABQM86_08210</name>
</gene>
<keyword evidence="2" id="KW-0812">Transmembrane</keyword>
<dbReference type="AlphaFoldDB" id="A0AB39YRU5"/>
<dbReference type="SUPFAM" id="SSF47240">
    <property type="entry name" value="Ferritin-like"/>
    <property type="match status" value="1"/>
</dbReference>
<feature type="compositionally biased region" description="Low complexity" evidence="1">
    <location>
        <begin position="355"/>
        <end position="371"/>
    </location>
</feature>
<dbReference type="Pfam" id="PF14530">
    <property type="entry name" value="DUF4439"/>
    <property type="match status" value="1"/>
</dbReference>
<dbReference type="InterPro" id="IPR029447">
    <property type="entry name" value="DUF4439"/>
</dbReference>
<feature type="region of interest" description="Disordered" evidence="1">
    <location>
        <begin position="177"/>
        <end position="204"/>
    </location>
</feature>
<dbReference type="InterPro" id="IPR009078">
    <property type="entry name" value="Ferritin-like_SF"/>
</dbReference>
<feature type="domain" description="DUF4439" evidence="3">
    <location>
        <begin position="209"/>
        <end position="335"/>
    </location>
</feature>
<keyword evidence="2" id="KW-1133">Transmembrane helix</keyword>
<dbReference type="Gene3D" id="1.20.1260.10">
    <property type="match status" value="1"/>
</dbReference>
<accession>A0AB39YRU5</accession>
<name>A0AB39YRU5_9MICC</name>
<feature type="region of interest" description="Disordered" evidence="1">
    <location>
        <begin position="339"/>
        <end position="381"/>
    </location>
</feature>
<feature type="transmembrane region" description="Helical" evidence="2">
    <location>
        <begin position="17"/>
        <end position="35"/>
    </location>
</feature>
<evidence type="ECO:0000259" key="3">
    <source>
        <dbReference type="Pfam" id="PF14530"/>
    </source>
</evidence>
<sequence>MSGQTSEKQRTPPWGRALLVTVVALLVAGTGIVLIPRDSGTPPPVPFSEAARAGALEDTLQLRESAAALSSSAGQGADQTALKDAVTLLTTQARALLVPSEATPSATATTTGRADGTTRSDFVAALSASGTQRLADAYEADGGIARLLAAVGSAQVLGAEKLAGAWQLPIPKDAAASKTPIPAATPSTAPCPSVSPTPEPTSATTDASLAATVRIHQEAVYAYQVALKRLDTASAGTAAKGLAAHELLLQQVEALTRANCGDVPASEAGYRLPEQFAQDPAAALAAMESSALPVMGDLVALSTGGTRAWAVDGLLAAARRSLAWGADVPAMPGLTLDAGELPPLPAPGSAGGSATGPASGSASTTPSTGSTMKGSAPPPAG</sequence>
<dbReference type="EMBL" id="CP165735">
    <property type="protein sequence ID" value="XDV73129.1"/>
    <property type="molecule type" value="Genomic_DNA"/>
</dbReference>
<dbReference type="RefSeq" id="WP_369746364.1">
    <property type="nucleotide sequence ID" value="NZ_CP165735.1"/>
</dbReference>